<organism evidence="2 3">
    <name type="scientific">Geojedonia litorea</name>
    <dbReference type="NCBI Taxonomy" id="1268269"/>
    <lineage>
        <taxon>Bacteria</taxon>
        <taxon>Pseudomonadati</taxon>
        <taxon>Bacteroidota</taxon>
        <taxon>Flavobacteriia</taxon>
        <taxon>Flavobacteriales</taxon>
        <taxon>Flavobacteriaceae</taxon>
        <taxon>Geojedonia</taxon>
    </lineage>
</organism>
<keyword evidence="2" id="KW-0808">Transferase</keyword>
<protein>
    <submittedName>
        <fullName evidence="2">Glycosyltransferase family 4 protein</fullName>
        <ecNumber evidence="2">2.4.-.-</ecNumber>
    </submittedName>
</protein>
<comment type="caution">
    <text evidence="2">The sequence shown here is derived from an EMBL/GenBank/DDBJ whole genome shotgun (WGS) entry which is preliminary data.</text>
</comment>
<keyword evidence="3" id="KW-1185">Reference proteome</keyword>
<proteinExistence type="predicted"/>
<name>A0ABV9N0Y1_9FLAO</name>
<dbReference type="SUPFAM" id="SSF53756">
    <property type="entry name" value="UDP-Glycosyltransferase/glycogen phosphorylase"/>
    <property type="match status" value="1"/>
</dbReference>
<sequence length="392" mass="45120">MKIAIFSGELPSSTFIEQLIEGVSERHQVFLFGVQKQPKTYASPHIYKYISPKRHWVNFAYTLYRLVLLLLKRPGDLKPLLNEIRRYHTRYEQWVWLTRFLPIILYRPDVFHMQWTRDLEFYAFLKTRFKIPMVVSLRGAHVHYTPIVAPYIADVYRTTFPLMDGFHAVSKSMASAAMEYGAELSKIEVIHSPLSPQVFEVYKPYQKRVHQSFRIGAVGRFHWVKGMRYAFDACAILKERGFSYDFTFVNSNPIDEASLFQMDQLGIRDEVQILSALEQQALFKVMQDFDVLILPSLNEGIANVVLEAMALGIPVISTDCGGMPEVVIPNETGWLVPVRDPEALAKAIVEVAESSEVELQRITQNAHDFVKEHFGAEDSIQQFLDLYEDVGC</sequence>
<feature type="domain" description="Glycosyltransferase subfamily 4-like N-terminal" evidence="1">
    <location>
        <begin position="15"/>
        <end position="191"/>
    </location>
</feature>
<accession>A0ABV9N0Y1</accession>
<dbReference type="Proteomes" id="UP001595953">
    <property type="component" value="Unassembled WGS sequence"/>
</dbReference>
<dbReference type="RefSeq" id="WP_387960680.1">
    <property type="nucleotide sequence ID" value="NZ_JBHSGP010000005.1"/>
</dbReference>
<dbReference type="EC" id="2.4.-.-" evidence="2"/>
<reference evidence="3" key="1">
    <citation type="journal article" date="2019" name="Int. J. Syst. Evol. Microbiol.">
        <title>The Global Catalogue of Microorganisms (GCM) 10K type strain sequencing project: providing services to taxonomists for standard genome sequencing and annotation.</title>
        <authorList>
            <consortium name="The Broad Institute Genomics Platform"/>
            <consortium name="The Broad Institute Genome Sequencing Center for Infectious Disease"/>
            <person name="Wu L."/>
            <person name="Ma J."/>
        </authorList>
    </citation>
    <scope>NUCLEOTIDE SEQUENCE [LARGE SCALE GENOMIC DNA]</scope>
    <source>
        <strain evidence="3">CCUG 63682</strain>
    </source>
</reference>
<evidence type="ECO:0000259" key="1">
    <source>
        <dbReference type="Pfam" id="PF13579"/>
    </source>
</evidence>
<dbReference type="InterPro" id="IPR050194">
    <property type="entry name" value="Glycosyltransferase_grp1"/>
</dbReference>
<dbReference type="Pfam" id="PF13579">
    <property type="entry name" value="Glyco_trans_4_4"/>
    <property type="match status" value="1"/>
</dbReference>
<dbReference type="Pfam" id="PF13692">
    <property type="entry name" value="Glyco_trans_1_4"/>
    <property type="match status" value="1"/>
</dbReference>
<dbReference type="PANTHER" id="PTHR45947">
    <property type="entry name" value="SULFOQUINOVOSYL TRANSFERASE SQD2"/>
    <property type="match status" value="1"/>
</dbReference>
<keyword evidence="2" id="KW-0328">Glycosyltransferase</keyword>
<dbReference type="GO" id="GO:0016757">
    <property type="term" value="F:glycosyltransferase activity"/>
    <property type="evidence" value="ECO:0007669"/>
    <property type="project" value="UniProtKB-KW"/>
</dbReference>
<evidence type="ECO:0000313" key="3">
    <source>
        <dbReference type="Proteomes" id="UP001595953"/>
    </source>
</evidence>
<dbReference type="CDD" id="cd03801">
    <property type="entry name" value="GT4_PimA-like"/>
    <property type="match status" value="1"/>
</dbReference>
<evidence type="ECO:0000313" key="2">
    <source>
        <dbReference type="EMBL" id="MFC4721200.1"/>
    </source>
</evidence>
<gene>
    <name evidence="2" type="ORF">ACFO5O_02620</name>
</gene>
<dbReference type="PANTHER" id="PTHR45947:SF3">
    <property type="entry name" value="SULFOQUINOVOSYL TRANSFERASE SQD2"/>
    <property type="match status" value="1"/>
</dbReference>
<dbReference type="Gene3D" id="3.40.50.2000">
    <property type="entry name" value="Glycogen Phosphorylase B"/>
    <property type="match status" value="2"/>
</dbReference>
<dbReference type="InterPro" id="IPR028098">
    <property type="entry name" value="Glyco_trans_4-like_N"/>
</dbReference>
<dbReference type="EMBL" id="JBHSGP010000005">
    <property type="protein sequence ID" value="MFC4721200.1"/>
    <property type="molecule type" value="Genomic_DNA"/>
</dbReference>